<reference evidence="2" key="1">
    <citation type="submission" date="2025-08" db="UniProtKB">
        <authorList>
            <consortium name="Ensembl"/>
        </authorList>
    </citation>
    <scope>IDENTIFICATION</scope>
</reference>
<protein>
    <submittedName>
        <fullName evidence="2">Retinol-binding protein 1-like</fullName>
    </submittedName>
</protein>
<reference evidence="2" key="2">
    <citation type="submission" date="2025-09" db="UniProtKB">
        <authorList>
            <consortium name="Ensembl"/>
        </authorList>
    </citation>
    <scope>IDENTIFICATION</scope>
</reference>
<dbReference type="InterPro" id="IPR000463">
    <property type="entry name" value="Fatty_acid-bd"/>
</dbReference>
<gene>
    <name evidence="2" type="primary">LOC109104860</name>
</gene>
<dbReference type="PANTHER" id="PTHR11955">
    <property type="entry name" value="FATTY ACID BINDING PROTEIN"/>
    <property type="match status" value="1"/>
</dbReference>
<dbReference type="AlphaFoldDB" id="A0A8C1BT14"/>
<dbReference type="Pfam" id="PF00061">
    <property type="entry name" value="Lipocalin"/>
    <property type="match status" value="1"/>
</dbReference>
<dbReference type="Gene3D" id="2.40.128.20">
    <property type="match status" value="1"/>
</dbReference>
<keyword evidence="3" id="KW-1185">Reference proteome</keyword>
<dbReference type="InterPro" id="IPR031259">
    <property type="entry name" value="ILBP"/>
</dbReference>
<dbReference type="InterPro" id="IPR000566">
    <property type="entry name" value="Lipocln_cytosolic_FA-bd_dom"/>
</dbReference>
<dbReference type="SUPFAM" id="SSF50814">
    <property type="entry name" value="Lipocalins"/>
    <property type="match status" value="1"/>
</dbReference>
<name>A0A8C1BT14_CYPCA</name>
<accession>A0A8C1BT14</accession>
<evidence type="ECO:0000313" key="3">
    <source>
        <dbReference type="Proteomes" id="UP000694427"/>
    </source>
</evidence>
<dbReference type="PROSITE" id="PS00214">
    <property type="entry name" value="FABP"/>
    <property type="match status" value="1"/>
</dbReference>
<dbReference type="Ensembl" id="ENSCCRT00010073121.1">
    <property type="protein sequence ID" value="ENSCCRP00010066312.1"/>
    <property type="gene ID" value="ENSCCRG00010028577.1"/>
</dbReference>
<comment type="similarity">
    <text evidence="1">Belongs to the calycin superfamily. Fatty-acid binding protein (FABP) family.</text>
</comment>
<dbReference type="GO" id="GO:0008289">
    <property type="term" value="F:lipid binding"/>
    <property type="evidence" value="ECO:0007669"/>
    <property type="project" value="InterPro"/>
</dbReference>
<dbReference type="FunFam" id="2.40.128.20:FF:000001">
    <property type="entry name" value="Fatty acid-binding protein, adipocyte"/>
    <property type="match status" value="1"/>
</dbReference>
<evidence type="ECO:0000256" key="1">
    <source>
        <dbReference type="ARBA" id="ARBA00008390"/>
    </source>
</evidence>
<dbReference type="Proteomes" id="UP000694427">
    <property type="component" value="Unplaced"/>
</dbReference>
<proteinExistence type="inferred from homology"/>
<organism evidence="2 3">
    <name type="scientific">Cyprinus carpio</name>
    <name type="common">Common carp</name>
    <dbReference type="NCBI Taxonomy" id="7962"/>
    <lineage>
        <taxon>Eukaryota</taxon>
        <taxon>Metazoa</taxon>
        <taxon>Chordata</taxon>
        <taxon>Craniata</taxon>
        <taxon>Vertebrata</taxon>
        <taxon>Euteleostomi</taxon>
        <taxon>Actinopterygii</taxon>
        <taxon>Neopterygii</taxon>
        <taxon>Teleostei</taxon>
        <taxon>Ostariophysi</taxon>
        <taxon>Cypriniformes</taxon>
        <taxon>Cyprinidae</taxon>
        <taxon>Cyprininae</taxon>
        <taxon>Cyprinus</taxon>
    </lineage>
</organism>
<dbReference type="InterPro" id="IPR012674">
    <property type="entry name" value="Calycin"/>
</dbReference>
<sequence>MSKPNYTGIYHMVSQENFEGYLAALDVNYALRKVVSILKPSKHIEHDVNTGKMKIKTVTTFKNFDMDFTLGQEFTEDLGPVDGRKCQTTVNWDGDKLICVQRGEKEGRGWTHWLEGNLLHLVSKQENCFICIYICIIWCLEDNYIKSLTCKTGLKVSDKTI</sequence>
<evidence type="ECO:0000313" key="2">
    <source>
        <dbReference type="Ensembl" id="ENSCCRP00010066312.1"/>
    </source>
</evidence>